<comment type="similarity">
    <text evidence="1">Belongs to the FAH family.</text>
</comment>
<dbReference type="InterPro" id="IPR051121">
    <property type="entry name" value="FAH"/>
</dbReference>
<dbReference type="InterPro" id="IPR036663">
    <property type="entry name" value="Fumarylacetoacetase_C_sf"/>
</dbReference>
<gene>
    <name evidence="4" type="ORF">D3230_15070</name>
</gene>
<comment type="caution">
    <text evidence="4">The sequence shown here is derived from an EMBL/GenBank/DDBJ whole genome shotgun (WGS) entry which is preliminary data.</text>
</comment>
<dbReference type="EMBL" id="QYAC01000009">
    <property type="protein sequence ID" value="MBL3680602.1"/>
    <property type="molecule type" value="Genomic_DNA"/>
</dbReference>
<feature type="domain" description="Fumarylacetoacetase-like C-terminal" evidence="3">
    <location>
        <begin position="74"/>
        <end position="277"/>
    </location>
</feature>
<keyword evidence="5" id="KW-1185">Reference proteome</keyword>
<keyword evidence="4" id="KW-0378">Hydrolase</keyword>
<protein>
    <submittedName>
        <fullName evidence="4">FAA hydrolase family protein</fullName>
    </submittedName>
</protein>
<dbReference type="RefSeq" id="WP_202345880.1">
    <property type="nucleotide sequence ID" value="NZ_BAAAPI010000010.1"/>
</dbReference>
<dbReference type="Gene3D" id="3.90.850.10">
    <property type="entry name" value="Fumarylacetoacetase-like, C-terminal domain"/>
    <property type="match status" value="1"/>
</dbReference>
<dbReference type="GO" id="GO:0016787">
    <property type="term" value="F:hydrolase activity"/>
    <property type="evidence" value="ECO:0007669"/>
    <property type="project" value="UniProtKB-KW"/>
</dbReference>
<reference evidence="4 5" key="1">
    <citation type="submission" date="2018-09" db="EMBL/GenBank/DDBJ databases">
        <title>Comparative genomics of Leucobacter spp.</title>
        <authorList>
            <person name="Reis A.C."/>
            <person name="Kolvenbach B.A."/>
            <person name="Corvini P.F.X."/>
            <person name="Nunes O.C."/>
        </authorList>
    </citation>
    <scope>NUCLEOTIDE SEQUENCE [LARGE SCALE GENOMIC DNA]</scope>
    <source>
        <strain evidence="4 5">TAN 31504</strain>
    </source>
</reference>
<proteinExistence type="inferred from homology"/>
<evidence type="ECO:0000256" key="2">
    <source>
        <dbReference type="ARBA" id="ARBA00022723"/>
    </source>
</evidence>
<dbReference type="Pfam" id="PF01557">
    <property type="entry name" value="FAA_hydrolase"/>
    <property type="match status" value="1"/>
</dbReference>
<name>A0ABS1SJU4_9MICO</name>
<accession>A0ABS1SJU4</accession>
<dbReference type="PANTHER" id="PTHR42796:SF4">
    <property type="entry name" value="FUMARYLACETOACETATE HYDROLASE DOMAIN-CONTAINING PROTEIN 2A"/>
    <property type="match status" value="1"/>
</dbReference>
<dbReference type="PANTHER" id="PTHR42796">
    <property type="entry name" value="FUMARYLACETOACETATE HYDROLASE DOMAIN-CONTAINING PROTEIN 2A-RELATED"/>
    <property type="match status" value="1"/>
</dbReference>
<organism evidence="4 5">
    <name type="scientific">Leucobacter chromiireducens subsp. solipictus</name>
    <dbReference type="NCBI Taxonomy" id="398235"/>
    <lineage>
        <taxon>Bacteria</taxon>
        <taxon>Bacillati</taxon>
        <taxon>Actinomycetota</taxon>
        <taxon>Actinomycetes</taxon>
        <taxon>Micrococcales</taxon>
        <taxon>Microbacteriaceae</taxon>
        <taxon>Leucobacter</taxon>
    </lineage>
</organism>
<dbReference type="SUPFAM" id="SSF56529">
    <property type="entry name" value="FAH"/>
    <property type="match status" value="1"/>
</dbReference>
<evidence type="ECO:0000256" key="1">
    <source>
        <dbReference type="ARBA" id="ARBA00010211"/>
    </source>
</evidence>
<dbReference type="InterPro" id="IPR011234">
    <property type="entry name" value="Fumarylacetoacetase-like_C"/>
</dbReference>
<evidence type="ECO:0000259" key="3">
    <source>
        <dbReference type="Pfam" id="PF01557"/>
    </source>
</evidence>
<keyword evidence="2" id="KW-0479">Metal-binding</keyword>
<evidence type="ECO:0000313" key="5">
    <source>
        <dbReference type="Proteomes" id="UP001645859"/>
    </source>
</evidence>
<sequence length="292" mass="30932">MHLATIHTGAGHTRAAVRGSDADDWTLLAESDAGVLIAHPDWRDRVDRALADPGSERVSAAGSELAAPIPRPAKIVCCGLNYHDHIVETGRDVPEYPTLFAKFADTLTGPTADLVIAGSEKVDWEAELVVVVGAPIRHASRAQAEAAILGYTVANDVSCRDWQARTLQWFQGKAWDRTTPLGPVVVTADAISPTDGLSIQCEIDGDTVQHSNTRELVFDAADLVAYVSQFTELGPGDLILTGTPGGVGLGATPPRWLRDGQVLTTTIAGIGTLTNTLRISQLAPAHEPEDPA</sequence>
<evidence type="ECO:0000313" key="4">
    <source>
        <dbReference type="EMBL" id="MBL3680602.1"/>
    </source>
</evidence>
<dbReference type="Proteomes" id="UP001645859">
    <property type="component" value="Unassembled WGS sequence"/>
</dbReference>